<organism evidence="4 5">
    <name type="scientific">Candidatus Amphirhobacter heronislandensis</name>
    <dbReference type="NCBI Taxonomy" id="1732024"/>
    <lineage>
        <taxon>Bacteria</taxon>
        <taxon>Pseudomonadati</taxon>
        <taxon>Pseudomonadota</taxon>
        <taxon>Gammaproteobacteria</taxon>
        <taxon>Candidatus Tethybacterales</taxon>
        <taxon>Candidatus Tethybacteraceae</taxon>
        <taxon>Candidatus Amphirhobacter</taxon>
    </lineage>
</organism>
<gene>
    <name evidence="4" type="ORF">ISN26_02420</name>
</gene>
<dbReference type="PANTHER" id="PTHR33202:SF2">
    <property type="entry name" value="FERRIC UPTAKE REGULATION PROTEIN"/>
    <property type="match status" value="1"/>
</dbReference>
<dbReference type="InterPro" id="IPR036390">
    <property type="entry name" value="WH_DNA-bd_sf"/>
</dbReference>
<accession>A0A930XXR7</accession>
<evidence type="ECO:0000313" key="5">
    <source>
        <dbReference type="Proteomes" id="UP000604381"/>
    </source>
</evidence>
<dbReference type="Gene3D" id="1.10.10.10">
    <property type="entry name" value="Winged helix-like DNA-binding domain superfamily/Winged helix DNA-binding domain"/>
    <property type="match status" value="1"/>
</dbReference>
<dbReference type="AlphaFoldDB" id="A0A930XXR7"/>
<evidence type="ECO:0000256" key="3">
    <source>
        <dbReference type="PIRSR" id="PIRSR602481-1"/>
    </source>
</evidence>
<dbReference type="GO" id="GO:0045892">
    <property type="term" value="P:negative regulation of DNA-templated transcription"/>
    <property type="evidence" value="ECO:0007669"/>
    <property type="project" value="TreeGrafter"/>
</dbReference>
<dbReference type="EMBL" id="JADHEI010000028">
    <property type="protein sequence ID" value="MBF2734934.1"/>
    <property type="molecule type" value="Genomic_DNA"/>
</dbReference>
<dbReference type="GO" id="GO:1900376">
    <property type="term" value="P:regulation of secondary metabolite biosynthetic process"/>
    <property type="evidence" value="ECO:0007669"/>
    <property type="project" value="TreeGrafter"/>
</dbReference>
<keyword evidence="3" id="KW-0479">Metal-binding</keyword>
<dbReference type="SUPFAM" id="SSF46785">
    <property type="entry name" value="Winged helix' DNA-binding domain"/>
    <property type="match status" value="1"/>
</dbReference>
<dbReference type="GO" id="GO:0000976">
    <property type="term" value="F:transcription cis-regulatory region binding"/>
    <property type="evidence" value="ECO:0007669"/>
    <property type="project" value="TreeGrafter"/>
</dbReference>
<name>A0A930XXR7_9GAMM</name>
<evidence type="ECO:0000256" key="2">
    <source>
        <dbReference type="ARBA" id="ARBA00020910"/>
    </source>
</evidence>
<evidence type="ECO:0000256" key="1">
    <source>
        <dbReference type="ARBA" id="ARBA00011738"/>
    </source>
</evidence>
<dbReference type="Pfam" id="PF01475">
    <property type="entry name" value="FUR"/>
    <property type="match status" value="1"/>
</dbReference>
<dbReference type="InterPro" id="IPR036388">
    <property type="entry name" value="WH-like_DNA-bd_sf"/>
</dbReference>
<comment type="caution">
    <text evidence="4">The sequence shown here is derived from an EMBL/GenBank/DDBJ whole genome shotgun (WGS) entry which is preliminary data.</text>
</comment>
<dbReference type="GO" id="GO:0005829">
    <property type="term" value="C:cytosol"/>
    <property type="evidence" value="ECO:0007669"/>
    <property type="project" value="TreeGrafter"/>
</dbReference>
<feature type="binding site" evidence="3">
    <location>
        <position position="109"/>
    </location>
    <ligand>
        <name>Zn(2+)</name>
        <dbReference type="ChEBI" id="CHEBI:29105"/>
    </ligand>
</feature>
<proteinExistence type="predicted"/>
<keyword evidence="5" id="KW-1185">Reference proteome</keyword>
<dbReference type="InterPro" id="IPR002481">
    <property type="entry name" value="FUR"/>
</dbReference>
<dbReference type="PANTHER" id="PTHR33202">
    <property type="entry name" value="ZINC UPTAKE REGULATION PROTEIN"/>
    <property type="match status" value="1"/>
</dbReference>
<sequence>MRSRTLARKEQPLAEAQVREMLAAKGLRATKRRMAVARIIAAAAQPVGVKEIHRRLSRTDSTVGLATVYRALAVLEDAGVARRQPRVGSDSAQYAPAPPAAAGGGQVVCSRCGKTESIGDLPEFASIRSTVARNSKFAAAEQSLYIIADCRNERCG</sequence>
<comment type="cofactor">
    <cofactor evidence="3">
        <name>Zn(2+)</name>
        <dbReference type="ChEBI" id="CHEBI:29105"/>
    </cofactor>
    <text evidence="3">Binds 1 zinc ion per subunit.</text>
</comment>
<dbReference type="Proteomes" id="UP000604381">
    <property type="component" value="Unassembled WGS sequence"/>
</dbReference>
<protein>
    <recommendedName>
        <fullName evidence="2">Ferric uptake regulation protein</fullName>
    </recommendedName>
</protein>
<comment type="subunit">
    <text evidence="1">Homodimer.</text>
</comment>
<feature type="binding site" evidence="3">
    <location>
        <position position="112"/>
    </location>
    <ligand>
        <name>Zn(2+)</name>
        <dbReference type="ChEBI" id="CHEBI:29105"/>
    </ligand>
</feature>
<dbReference type="GO" id="GO:0008270">
    <property type="term" value="F:zinc ion binding"/>
    <property type="evidence" value="ECO:0007669"/>
    <property type="project" value="TreeGrafter"/>
</dbReference>
<dbReference type="GO" id="GO:0003700">
    <property type="term" value="F:DNA-binding transcription factor activity"/>
    <property type="evidence" value="ECO:0007669"/>
    <property type="project" value="InterPro"/>
</dbReference>
<keyword evidence="3" id="KW-0862">Zinc</keyword>
<reference evidence="4" key="1">
    <citation type="submission" date="2020-10" db="EMBL/GenBank/DDBJ databases">
        <title>An improved Amphimedon queenslandica hologenome assembly reveals how three proteobacterial symbionts can extend the metabolic phenotypic of their marine sponge host.</title>
        <authorList>
            <person name="Degnan B."/>
            <person name="Degnan S."/>
            <person name="Xiang X."/>
        </authorList>
    </citation>
    <scope>NUCLEOTIDE SEQUENCE</scope>
    <source>
        <strain evidence="4">AqS2</strain>
    </source>
</reference>
<feature type="binding site" evidence="3">
    <location>
        <position position="150"/>
    </location>
    <ligand>
        <name>Zn(2+)</name>
        <dbReference type="ChEBI" id="CHEBI:29105"/>
    </ligand>
</feature>
<evidence type="ECO:0000313" key="4">
    <source>
        <dbReference type="EMBL" id="MBF2734934.1"/>
    </source>
</evidence>